<evidence type="ECO:0000256" key="3">
    <source>
        <dbReference type="ARBA" id="ARBA00022801"/>
    </source>
</evidence>
<dbReference type="Pfam" id="PF00328">
    <property type="entry name" value="His_Phos_2"/>
    <property type="match status" value="1"/>
</dbReference>
<dbReference type="OrthoDB" id="6509975at2759"/>
<evidence type="ECO:0000313" key="9">
    <source>
        <dbReference type="Proteomes" id="UP000068243"/>
    </source>
</evidence>
<name>A0A117DYW2_ASPNG</name>
<comment type="caution">
    <text evidence="8">The sequence shown here is derived from an EMBL/GenBank/DDBJ whole genome shotgun (WGS) entry which is preliminary data.</text>
</comment>
<feature type="signal peptide" evidence="7">
    <location>
        <begin position="1"/>
        <end position="19"/>
    </location>
</feature>
<dbReference type="Gene3D" id="3.40.50.1240">
    <property type="entry name" value="Phosphoglycerate mutase-like"/>
    <property type="match status" value="3"/>
</dbReference>
<dbReference type="SUPFAM" id="SSF53254">
    <property type="entry name" value="Phosphoglycerate mutase-like"/>
    <property type="match status" value="1"/>
</dbReference>
<dbReference type="PIRSF" id="PIRSF000894">
    <property type="entry name" value="Acid_phosphatase"/>
    <property type="match status" value="1"/>
</dbReference>
<keyword evidence="4" id="KW-0325">Glycoprotein</keyword>
<dbReference type="GO" id="GO:0016158">
    <property type="term" value="F:inositol hexakisphosphate 3-phosphatase activity"/>
    <property type="evidence" value="ECO:0007669"/>
    <property type="project" value="UniProtKB-EC"/>
</dbReference>
<sequence length="522" mass="57440">MARLCAALVCLWSIPATTALSSSYTFSDSLISQQVLDGENFLKYDGVRGPYVDRISYGISRDPPAQCSVDQVIMVKRHGERYPTSGEGTSIEQALKKVNDSIAGNYSSGDLAFLENWTYFVPSDCYEAETSTGPYAGLTDAYNHGKAYRQRYGNLYNESTILPLFTADFQRIISTAQNFGQGFLGNDSYATKAALNIISESDSQGADSLTPTCHVQDDDAQSICGDMPYYLPQFDVAADRLNAQYQGLNLNWTDVYSLILMTAYELNTRSSSPWIDVFTTDEWISFAHLWNVNFYYCAGYVSQPHHPNTIIQYPPSTYKTDTNSPGNKYTRALGALYLNATLTLLQQGPSSSGPLFFNLYIPLPLLPPPHPPSPLLTVNPNSAHDSNITPIITALGIATPTTPLNKTRIPFPPSAWSVQDIVPMGGRLTIERMNCTDSALAPGGIFVRLVLNEAVVPLENCQSGPGYSCPLDEYADVVGSLPSYVSECEVPEDDKQDLQFWWRWNTSTAENFRMGGRCGGLA</sequence>
<keyword evidence="3" id="KW-0378">Hydrolase</keyword>
<dbReference type="GO" id="GO:0009277">
    <property type="term" value="C:fungal-type cell wall"/>
    <property type="evidence" value="ECO:0007669"/>
    <property type="project" value="TreeGrafter"/>
</dbReference>
<feature type="disulfide bond" evidence="6">
    <location>
        <begin position="67"/>
        <end position="435"/>
    </location>
</feature>
<dbReference type="PANTHER" id="PTHR20963:SF18">
    <property type="entry name" value="ACID PHOSPHATASE PHO11-RELATED"/>
    <property type="match status" value="1"/>
</dbReference>
<gene>
    <name evidence="8" type="ORF">ABL_02205</name>
</gene>
<keyword evidence="6" id="KW-1015">Disulfide bond</keyword>
<evidence type="ECO:0000256" key="1">
    <source>
        <dbReference type="ARBA" id="ARBA00005375"/>
    </source>
</evidence>
<evidence type="ECO:0000256" key="6">
    <source>
        <dbReference type="PIRSR" id="PIRSR000894-2"/>
    </source>
</evidence>
<dbReference type="VEuPathDB" id="FungiDB:M747DRAFT_258562"/>
<evidence type="ECO:0000256" key="2">
    <source>
        <dbReference type="ARBA" id="ARBA00012632"/>
    </source>
</evidence>
<dbReference type="InterPro" id="IPR033379">
    <property type="entry name" value="Acid_Pase_AS"/>
</dbReference>
<dbReference type="GO" id="GO:0003993">
    <property type="term" value="F:acid phosphatase activity"/>
    <property type="evidence" value="ECO:0007669"/>
    <property type="project" value="TreeGrafter"/>
</dbReference>
<dbReference type="VEuPathDB" id="FungiDB:ATCC64974_78580"/>
<feature type="active site" description="Nucleophile" evidence="5">
    <location>
        <position position="78"/>
    </location>
</feature>
<dbReference type="PANTHER" id="PTHR20963">
    <property type="entry name" value="MULTIPLE INOSITOL POLYPHOSPHATE PHOSPHATASE-RELATED"/>
    <property type="match status" value="1"/>
</dbReference>
<dbReference type="OMA" id="TGEMDAK"/>
<reference evidence="9" key="1">
    <citation type="journal article" date="2016" name="Genome Announc.">
        <title>Draft genome sequence of Aspergillus niger strain An76.</title>
        <authorList>
            <person name="Gong W."/>
            <person name="Cheng Z."/>
            <person name="Zhang H."/>
            <person name="Liu L."/>
            <person name="Gao P."/>
            <person name="Wang L."/>
        </authorList>
    </citation>
    <scope>NUCLEOTIDE SEQUENCE [LARGE SCALE GENOMIC DNA]</scope>
    <source>
        <strain evidence="9">An76</strain>
    </source>
</reference>
<feature type="disulfide bond" evidence="6">
    <location>
        <begin position="461"/>
        <end position="469"/>
    </location>
</feature>
<dbReference type="AlphaFoldDB" id="A0A117DYW2"/>
<dbReference type="PROSITE" id="PS00616">
    <property type="entry name" value="HIS_ACID_PHOSPHAT_1"/>
    <property type="match status" value="1"/>
</dbReference>
<keyword evidence="7" id="KW-0732">Signal</keyword>
<accession>A0A117DYW2</accession>
<evidence type="ECO:0000256" key="5">
    <source>
        <dbReference type="PIRSR" id="PIRSR000894-1"/>
    </source>
</evidence>
<feature type="chain" id="PRO_5007147763" description="3-phytase" evidence="7">
    <location>
        <begin position="20"/>
        <end position="522"/>
    </location>
</feature>
<dbReference type="VEuPathDB" id="FungiDB:An04g02600"/>
<organism evidence="8 9">
    <name type="scientific">Aspergillus niger</name>
    <dbReference type="NCBI Taxonomy" id="5061"/>
    <lineage>
        <taxon>Eukaryota</taxon>
        <taxon>Fungi</taxon>
        <taxon>Dikarya</taxon>
        <taxon>Ascomycota</taxon>
        <taxon>Pezizomycotina</taxon>
        <taxon>Eurotiomycetes</taxon>
        <taxon>Eurotiomycetidae</taxon>
        <taxon>Eurotiales</taxon>
        <taxon>Aspergillaceae</taxon>
        <taxon>Aspergillus</taxon>
        <taxon>Aspergillus subgen. Circumdati</taxon>
    </lineage>
</organism>
<evidence type="ECO:0000256" key="7">
    <source>
        <dbReference type="SAM" id="SignalP"/>
    </source>
</evidence>
<evidence type="ECO:0000256" key="4">
    <source>
        <dbReference type="ARBA" id="ARBA00023180"/>
    </source>
</evidence>
<feature type="active site" description="Proton donor" evidence="5">
    <location>
        <position position="385"/>
    </location>
</feature>
<dbReference type="CDD" id="cd07061">
    <property type="entry name" value="HP_HAP_like"/>
    <property type="match status" value="1"/>
</dbReference>
<comment type="similarity">
    <text evidence="1">Belongs to the histidine acid phosphatase family.</text>
</comment>
<dbReference type="VEuPathDB" id="FungiDB:ASPNIDRAFT2_1126144"/>
<protein>
    <recommendedName>
        <fullName evidence="2">3-phytase</fullName>
        <ecNumber evidence="2">3.1.3.8</ecNumber>
    </recommendedName>
</protein>
<evidence type="ECO:0000313" key="8">
    <source>
        <dbReference type="EMBL" id="GAQ37582.1"/>
    </source>
</evidence>
<proteinExistence type="inferred from homology"/>
<dbReference type="EMBL" id="BCMY01000003">
    <property type="protein sequence ID" value="GAQ37582.1"/>
    <property type="molecule type" value="Genomic_DNA"/>
</dbReference>
<dbReference type="InterPro" id="IPR029033">
    <property type="entry name" value="His_PPase_superfam"/>
</dbReference>
<dbReference type="EC" id="3.1.3.8" evidence="2"/>
<dbReference type="InterPro" id="IPR000560">
    <property type="entry name" value="His_Pase_clade-2"/>
</dbReference>
<dbReference type="Proteomes" id="UP000068243">
    <property type="component" value="Unassembled WGS sequence"/>
</dbReference>
<dbReference type="InterPro" id="IPR016274">
    <property type="entry name" value="Histidine_acid_Pase_euk"/>
</dbReference>